<evidence type="ECO:0000256" key="1">
    <source>
        <dbReference type="SAM" id="Phobius"/>
    </source>
</evidence>
<gene>
    <name evidence="3" type="ORF">GCM10009755_12720</name>
</gene>
<evidence type="ECO:0000313" key="4">
    <source>
        <dbReference type="Proteomes" id="UP001500755"/>
    </source>
</evidence>
<dbReference type="EMBL" id="BAAANO010000012">
    <property type="protein sequence ID" value="GAA2004691.1"/>
    <property type="molecule type" value="Genomic_DNA"/>
</dbReference>
<accession>A0ABP5EQR6</accession>
<feature type="transmembrane region" description="Helical" evidence="1">
    <location>
        <begin position="213"/>
        <end position="234"/>
    </location>
</feature>
<dbReference type="InterPro" id="IPR012429">
    <property type="entry name" value="HGSNAT_cat"/>
</dbReference>
<feature type="transmembrane region" description="Helical" evidence="1">
    <location>
        <begin position="294"/>
        <end position="317"/>
    </location>
</feature>
<keyword evidence="4" id="KW-1185">Reference proteome</keyword>
<keyword evidence="1" id="KW-0812">Transmembrane</keyword>
<feature type="transmembrane region" description="Helical" evidence="1">
    <location>
        <begin position="80"/>
        <end position="102"/>
    </location>
</feature>
<keyword evidence="1" id="KW-0472">Membrane</keyword>
<feature type="domain" description="Heparan-alpha-glucosaminide N-acetyltransferase catalytic" evidence="2">
    <location>
        <begin position="14"/>
        <end position="210"/>
    </location>
</feature>
<feature type="transmembrane region" description="Helical" evidence="1">
    <location>
        <begin position="132"/>
        <end position="152"/>
    </location>
</feature>
<feature type="transmembrane region" description="Helical" evidence="1">
    <location>
        <begin position="45"/>
        <end position="68"/>
    </location>
</feature>
<evidence type="ECO:0000313" key="3">
    <source>
        <dbReference type="EMBL" id="GAA2004691.1"/>
    </source>
</evidence>
<feature type="transmembrane region" description="Helical" evidence="1">
    <location>
        <begin position="180"/>
        <end position="201"/>
    </location>
</feature>
<dbReference type="RefSeq" id="WP_344308020.1">
    <property type="nucleotide sequence ID" value="NZ_BAAANO010000012.1"/>
</dbReference>
<proteinExistence type="predicted"/>
<feature type="transmembrane region" description="Helical" evidence="1">
    <location>
        <begin position="21"/>
        <end position="39"/>
    </location>
</feature>
<dbReference type="Pfam" id="PF07786">
    <property type="entry name" value="HGSNAT_cat"/>
    <property type="match status" value="1"/>
</dbReference>
<keyword evidence="1" id="KW-1133">Transmembrane helix</keyword>
<evidence type="ECO:0000259" key="2">
    <source>
        <dbReference type="Pfam" id="PF07786"/>
    </source>
</evidence>
<organism evidence="3 4">
    <name type="scientific">Brevibacterium samyangense</name>
    <dbReference type="NCBI Taxonomy" id="366888"/>
    <lineage>
        <taxon>Bacteria</taxon>
        <taxon>Bacillati</taxon>
        <taxon>Actinomycetota</taxon>
        <taxon>Actinomycetes</taxon>
        <taxon>Micrococcales</taxon>
        <taxon>Brevibacteriaceae</taxon>
        <taxon>Brevibacterium</taxon>
    </lineage>
</organism>
<sequence length="399" mass="41965">MASGILDRLSPVGRIPGIDTARGLALFGMMATHVVPLVAGAAPSWAAVFAGRASALFALLAGFSVVLATRRVLEVPGPRGWAAAAGGLLVRGALIGVLGLVLGLLTSHIAVILVNYGVMFVLATVLLRAPTWFLGALAPVWFLVTPVVSHALRAEFSLVPGYGIPSALDLIRPVHLAQEILLTGYYPVLTWFGYLVAGMFLARLPWDRTLTRVLVLCFGGALALFAKATSHIVLGLGGSAELRSLTSMYPPYSRGSLEEAMEIGSYGVTPTDSWWWLTISGPHSGTPFDLLHTAGLAAAVVAACALVCSALGAREWVLAPLDAPGSMPLSVYCGHVVLVEITALLPLSDGTEYTVHVLVCTLGALAWKLGVNRRGALEWPLSLTVRGVQHRILGEKMVG</sequence>
<reference evidence="4" key="1">
    <citation type="journal article" date="2019" name="Int. J. Syst. Evol. Microbiol.">
        <title>The Global Catalogue of Microorganisms (GCM) 10K type strain sequencing project: providing services to taxonomists for standard genome sequencing and annotation.</title>
        <authorList>
            <consortium name="The Broad Institute Genomics Platform"/>
            <consortium name="The Broad Institute Genome Sequencing Center for Infectious Disease"/>
            <person name="Wu L."/>
            <person name="Ma J."/>
        </authorList>
    </citation>
    <scope>NUCLEOTIDE SEQUENCE [LARGE SCALE GENOMIC DNA]</scope>
    <source>
        <strain evidence="4">JCM 14546</strain>
    </source>
</reference>
<comment type="caution">
    <text evidence="3">The sequence shown here is derived from an EMBL/GenBank/DDBJ whole genome shotgun (WGS) entry which is preliminary data.</text>
</comment>
<name>A0ABP5EQR6_9MICO</name>
<feature type="transmembrane region" description="Helical" evidence="1">
    <location>
        <begin position="108"/>
        <end position="127"/>
    </location>
</feature>
<dbReference type="Proteomes" id="UP001500755">
    <property type="component" value="Unassembled WGS sequence"/>
</dbReference>
<protein>
    <submittedName>
        <fullName evidence="3">Heparan-alpha-glucosaminide N-acetyltransferase domain-containing protein</fullName>
    </submittedName>
</protein>